<comment type="caution">
    <text evidence="13">The sequence shown here is derived from an EMBL/GenBank/DDBJ whole genome shotgun (WGS) entry which is preliminary data.</text>
</comment>
<dbReference type="InterPro" id="IPR002939">
    <property type="entry name" value="DnaJ_C"/>
</dbReference>
<reference evidence="13" key="1">
    <citation type="journal article" date="2014" name="Front. Microbiol.">
        <title>High frequency of phylogenetically diverse reductive dehalogenase-homologous genes in deep subseafloor sedimentary metagenomes.</title>
        <authorList>
            <person name="Kawai M."/>
            <person name="Futagami T."/>
            <person name="Toyoda A."/>
            <person name="Takaki Y."/>
            <person name="Nishi S."/>
            <person name="Hori S."/>
            <person name="Arai W."/>
            <person name="Tsubouchi T."/>
            <person name="Morono Y."/>
            <person name="Uchiyama I."/>
            <person name="Ito T."/>
            <person name="Fujiyama A."/>
            <person name="Inagaki F."/>
            <person name="Takami H."/>
        </authorList>
    </citation>
    <scope>NUCLEOTIDE SEQUENCE</scope>
    <source>
        <strain evidence="13">Expedition CK06-06</strain>
    </source>
</reference>
<keyword evidence="10" id="KW-0346">Stress response</keyword>
<feature type="non-terminal residue" evidence="13">
    <location>
        <position position="1"/>
    </location>
</feature>
<dbReference type="PANTHER" id="PTHR43096:SF52">
    <property type="entry name" value="DNAJ HOMOLOG 1, MITOCHONDRIAL-RELATED"/>
    <property type="match status" value="1"/>
</dbReference>
<evidence type="ECO:0000256" key="8">
    <source>
        <dbReference type="ARBA" id="ARBA00022771"/>
    </source>
</evidence>
<dbReference type="InterPro" id="IPR008971">
    <property type="entry name" value="HSP40/DnaJ_pept-bd"/>
</dbReference>
<keyword evidence="7" id="KW-0677">Repeat</keyword>
<dbReference type="GO" id="GO:0005737">
    <property type="term" value="C:cytoplasm"/>
    <property type="evidence" value="ECO:0007669"/>
    <property type="project" value="UniProtKB-SubCell"/>
</dbReference>
<dbReference type="FunFam" id="2.60.260.20:FF:000004">
    <property type="entry name" value="Molecular chaperone DnaJ"/>
    <property type="match status" value="1"/>
</dbReference>
<protein>
    <recommendedName>
        <fullName evidence="12">Chaperone DnaJ C-terminal domain-containing protein</fullName>
    </recommendedName>
</protein>
<keyword evidence="9" id="KW-0862">Zinc</keyword>
<dbReference type="EMBL" id="BARV01010441">
    <property type="protein sequence ID" value="GAI12334.1"/>
    <property type="molecule type" value="Genomic_DNA"/>
</dbReference>
<keyword evidence="6" id="KW-0479">Metal-binding</keyword>
<comment type="subunit">
    <text evidence="3">Homodimer.</text>
</comment>
<accession>X1N148</accession>
<evidence type="ECO:0000256" key="6">
    <source>
        <dbReference type="ARBA" id="ARBA00022723"/>
    </source>
</evidence>
<evidence type="ECO:0000256" key="1">
    <source>
        <dbReference type="ARBA" id="ARBA00001947"/>
    </source>
</evidence>
<dbReference type="GO" id="GO:0006260">
    <property type="term" value="P:DNA replication"/>
    <property type="evidence" value="ECO:0007669"/>
    <property type="project" value="UniProtKB-KW"/>
</dbReference>
<keyword evidence="4" id="KW-0963">Cytoplasm</keyword>
<evidence type="ECO:0000313" key="13">
    <source>
        <dbReference type="EMBL" id="GAI12334.1"/>
    </source>
</evidence>
<organism evidence="13">
    <name type="scientific">marine sediment metagenome</name>
    <dbReference type="NCBI Taxonomy" id="412755"/>
    <lineage>
        <taxon>unclassified sequences</taxon>
        <taxon>metagenomes</taxon>
        <taxon>ecological metagenomes</taxon>
    </lineage>
</organism>
<evidence type="ECO:0000256" key="2">
    <source>
        <dbReference type="ARBA" id="ARBA00004496"/>
    </source>
</evidence>
<comment type="cofactor">
    <cofactor evidence="1">
        <name>Zn(2+)</name>
        <dbReference type="ChEBI" id="CHEBI:29105"/>
    </cofactor>
</comment>
<sequence length="122" mass="13335">TPHELFTRDNDNILYKLPINFAQAALGAEVEVPTLDGKTKLKLPAGSQTGTVIQLKGKGIPHLHRSGRGDQLVTLFVVTPEALTEKQRQLLQELANSLGPANAPSPKKWKGLLDRFRNVYGA</sequence>
<dbReference type="GO" id="GO:0051082">
    <property type="term" value="F:unfolded protein binding"/>
    <property type="evidence" value="ECO:0007669"/>
    <property type="project" value="InterPro"/>
</dbReference>
<evidence type="ECO:0000256" key="11">
    <source>
        <dbReference type="ARBA" id="ARBA00023186"/>
    </source>
</evidence>
<evidence type="ECO:0000256" key="4">
    <source>
        <dbReference type="ARBA" id="ARBA00022490"/>
    </source>
</evidence>
<keyword evidence="8" id="KW-0863">Zinc-finger</keyword>
<evidence type="ECO:0000256" key="7">
    <source>
        <dbReference type="ARBA" id="ARBA00022737"/>
    </source>
</evidence>
<dbReference type="Gene3D" id="2.60.260.20">
    <property type="entry name" value="Urease metallochaperone UreE, N-terminal domain"/>
    <property type="match status" value="1"/>
</dbReference>
<dbReference type="Pfam" id="PF01556">
    <property type="entry name" value="DnaJ_C"/>
    <property type="match status" value="1"/>
</dbReference>
<evidence type="ECO:0000256" key="5">
    <source>
        <dbReference type="ARBA" id="ARBA00022705"/>
    </source>
</evidence>
<dbReference type="SUPFAM" id="SSF49493">
    <property type="entry name" value="HSP40/DnaJ peptide-binding domain"/>
    <property type="match status" value="1"/>
</dbReference>
<name>X1N148_9ZZZZ</name>
<evidence type="ECO:0000256" key="10">
    <source>
        <dbReference type="ARBA" id="ARBA00023016"/>
    </source>
</evidence>
<dbReference type="CDD" id="cd10747">
    <property type="entry name" value="DnaJ_C"/>
    <property type="match status" value="1"/>
</dbReference>
<comment type="subcellular location">
    <subcellularLocation>
        <location evidence="2">Cytoplasm</location>
    </subcellularLocation>
</comment>
<proteinExistence type="predicted"/>
<dbReference type="AlphaFoldDB" id="X1N148"/>
<evidence type="ECO:0000259" key="12">
    <source>
        <dbReference type="Pfam" id="PF01556"/>
    </source>
</evidence>
<keyword evidence="11" id="KW-0143">Chaperone</keyword>
<dbReference type="GO" id="GO:0042026">
    <property type="term" value="P:protein refolding"/>
    <property type="evidence" value="ECO:0007669"/>
    <property type="project" value="TreeGrafter"/>
</dbReference>
<dbReference type="PANTHER" id="PTHR43096">
    <property type="entry name" value="DNAJ HOMOLOG 1, MITOCHONDRIAL-RELATED"/>
    <property type="match status" value="1"/>
</dbReference>
<keyword evidence="5" id="KW-0235">DNA replication</keyword>
<evidence type="ECO:0000256" key="3">
    <source>
        <dbReference type="ARBA" id="ARBA00011738"/>
    </source>
</evidence>
<gene>
    <name evidence="13" type="ORF">S06H3_20209</name>
</gene>
<feature type="domain" description="Chaperone DnaJ C-terminal" evidence="12">
    <location>
        <begin position="2"/>
        <end position="80"/>
    </location>
</feature>
<evidence type="ECO:0000256" key="9">
    <source>
        <dbReference type="ARBA" id="ARBA00022833"/>
    </source>
</evidence>
<dbReference type="GO" id="GO:0008270">
    <property type="term" value="F:zinc ion binding"/>
    <property type="evidence" value="ECO:0007669"/>
    <property type="project" value="UniProtKB-KW"/>
</dbReference>